<accession>A0AAD4W9P1</accession>
<dbReference type="Pfam" id="PF03732">
    <property type="entry name" value="Retrotrans_gag"/>
    <property type="match status" value="1"/>
</dbReference>
<evidence type="ECO:0000259" key="2">
    <source>
        <dbReference type="Pfam" id="PF03732"/>
    </source>
</evidence>
<dbReference type="Proteomes" id="UP001054821">
    <property type="component" value="Chromosome 3"/>
</dbReference>
<feature type="domain" description="Retrotransposon gag" evidence="2">
    <location>
        <begin position="49"/>
        <end position="129"/>
    </location>
</feature>
<protein>
    <recommendedName>
        <fullName evidence="2">Retrotransposon gag domain-containing protein</fullName>
    </recommendedName>
</protein>
<proteinExistence type="predicted"/>
<keyword evidence="4" id="KW-1185">Reference proteome</keyword>
<organism evidence="3 4">
    <name type="scientific">Prunus dulcis</name>
    <name type="common">Almond</name>
    <name type="synonym">Amygdalus dulcis</name>
    <dbReference type="NCBI Taxonomy" id="3755"/>
    <lineage>
        <taxon>Eukaryota</taxon>
        <taxon>Viridiplantae</taxon>
        <taxon>Streptophyta</taxon>
        <taxon>Embryophyta</taxon>
        <taxon>Tracheophyta</taxon>
        <taxon>Spermatophyta</taxon>
        <taxon>Magnoliopsida</taxon>
        <taxon>eudicotyledons</taxon>
        <taxon>Gunneridae</taxon>
        <taxon>Pentapetalae</taxon>
        <taxon>rosids</taxon>
        <taxon>fabids</taxon>
        <taxon>Rosales</taxon>
        <taxon>Rosaceae</taxon>
        <taxon>Amygdaloideae</taxon>
        <taxon>Amygdaleae</taxon>
        <taxon>Prunus</taxon>
    </lineage>
</organism>
<feature type="compositionally biased region" description="Polar residues" evidence="1">
    <location>
        <begin position="26"/>
        <end position="41"/>
    </location>
</feature>
<feature type="region of interest" description="Disordered" evidence="1">
    <location>
        <begin position="26"/>
        <end position="46"/>
    </location>
</feature>
<reference evidence="3 4" key="1">
    <citation type="journal article" date="2022" name="G3 (Bethesda)">
        <title>Whole-genome sequence and methylome profiling of the almond [Prunus dulcis (Mill.) D.A. Webb] cultivar 'Nonpareil'.</title>
        <authorList>
            <person name="D'Amico-Willman K.M."/>
            <person name="Ouma W.Z."/>
            <person name="Meulia T."/>
            <person name="Sideli G.M."/>
            <person name="Gradziel T.M."/>
            <person name="Fresnedo-Ramirez J."/>
        </authorList>
    </citation>
    <scope>NUCLEOTIDE SEQUENCE [LARGE SCALE GENOMIC DNA]</scope>
    <source>
        <strain evidence="3">Clone GOH B32 T37-40</strain>
    </source>
</reference>
<dbReference type="EMBL" id="JAJFAZ020000003">
    <property type="protein sequence ID" value="KAI5338102.1"/>
    <property type="molecule type" value="Genomic_DNA"/>
</dbReference>
<name>A0AAD4W9P1_PRUDU</name>
<evidence type="ECO:0000256" key="1">
    <source>
        <dbReference type="SAM" id="MobiDB-lite"/>
    </source>
</evidence>
<dbReference type="InterPro" id="IPR005162">
    <property type="entry name" value="Retrotrans_gag_dom"/>
</dbReference>
<comment type="caution">
    <text evidence="3">The sequence shown here is derived from an EMBL/GenBank/DDBJ whole genome shotgun (WGS) entry which is preliminary data.</text>
</comment>
<evidence type="ECO:0000313" key="4">
    <source>
        <dbReference type="Proteomes" id="UP001054821"/>
    </source>
</evidence>
<dbReference type="PANTHER" id="PTHR33223:SF10">
    <property type="entry name" value="AMINOTRANSFERASE-LIKE PLANT MOBILE DOMAIN-CONTAINING PROTEIN"/>
    <property type="match status" value="1"/>
</dbReference>
<dbReference type="AlphaFoldDB" id="A0AAD4W9P1"/>
<gene>
    <name evidence="3" type="ORF">L3X38_017373</name>
</gene>
<sequence>MRRKTPTCSIPRSQLMTTSYRGSLASSVHQHTAQAGQSSRSALKRQHGAHDWFHTLPSGSIRSFKELAFLFTKEYTSYRMIKKNPNYLFNLFKKHDESLGEYIKRLKAEKENIVGCDDRITALAFKKGLPVEHDLYR</sequence>
<evidence type="ECO:0000313" key="3">
    <source>
        <dbReference type="EMBL" id="KAI5338102.1"/>
    </source>
</evidence>
<dbReference type="PANTHER" id="PTHR33223">
    <property type="entry name" value="CCHC-TYPE DOMAIN-CONTAINING PROTEIN"/>
    <property type="match status" value="1"/>
</dbReference>